<evidence type="ECO:0000256" key="10">
    <source>
        <dbReference type="ARBA" id="ARBA00023158"/>
    </source>
</evidence>
<evidence type="ECO:0000259" key="15">
    <source>
        <dbReference type="Pfam" id="PF12623"/>
    </source>
</evidence>
<dbReference type="PANTHER" id="PTHR21404">
    <property type="entry name" value="HEN1"/>
    <property type="match status" value="1"/>
</dbReference>
<gene>
    <name evidence="16" type="ORF">E5J99_07530</name>
</gene>
<comment type="catalytic activity">
    <reaction evidence="12">
        <text>small RNA 3'-end nucleotide + S-adenosyl-L-methionine = small RNA 3'-end 2'-O-methylnucleotide + S-adenosyl-L-homocysteine + H(+)</text>
        <dbReference type="Rhea" id="RHEA:37887"/>
        <dbReference type="Rhea" id="RHEA-COMP:10415"/>
        <dbReference type="Rhea" id="RHEA-COMP:10416"/>
        <dbReference type="ChEBI" id="CHEBI:15378"/>
        <dbReference type="ChEBI" id="CHEBI:57856"/>
        <dbReference type="ChEBI" id="CHEBI:59789"/>
        <dbReference type="ChEBI" id="CHEBI:74896"/>
        <dbReference type="ChEBI" id="CHEBI:74898"/>
        <dbReference type="EC" id="2.1.1.386"/>
    </reaction>
</comment>
<dbReference type="GO" id="GO:0001510">
    <property type="term" value="P:RNA methylation"/>
    <property type="evidence" value="ECO:0007669"/>
    <property type="project" value="InterPro"/>
</dbReference>
<feature type="domain" description="Methyltransferase type 12" evidence="14">
    <location>
        <begin position="309"/>
        <end position="401"/>
    </location>
</feature>
<reference evidence="16 17" key="1">
    <citation type="submission" date="2019-04" db="EMBL/GenBank/DDBJ databases">
        <authorList>
            <person name="Feng G."/>
            <person name="Zhang J."/>
            <person name="Zhu H."/>
        </authorList>
    </citation>
    <scope>NUCLEOTIDE SEQUENCE [LARGE SCALE GENOMIC DNA]</scope>
    <source>
        <strain evidence="16 17">JCM 17223</strain>
    </source>
</reference>
<name>A0A4Z0PNK0_9BACT</name>
<dbReference type="Pfam" id="PF12623">
    <property type="entry name" value="Hen1_L"/>
    <property type="match status" value="1"/>
</dbReference>
<dbReference type="InterPro" id="IPR024740">
    <property type="entry name" value="Hen1_N"/>
</dbReference>
<dbReference type="Pfam" id="PF08242">
    <property type="entry name" value="Methyltransf_12"/>
    <property type="match status" value="1"/>
</dbReference>
<feature type="region of interest" description="Disordered" evidence="13">
    <location>
        <begin position="246"/>
        <end position="266"/>
    </location>
</feature>
<evidence type="ECO:0000259" key="14">
    <source>
        <dbReference type="Pfam" id="PF08242"/>
    </source>
</evidence>
<dbReference type="SUPFAM" id="SSF53335">
    <property type="entry name" value="S-adenosyl-L-methionine-dependent methyltransferases"/>
    <property type="match status" value="1"/>
</dbReference>
<keyword evidence="7" id="KW-0479">Metal-binding</keyword>
<evidence type="ECO:0000313" key="16">
    <source>
        <dbReference type="EMBL" id="TGE17401.1"/>
    </source>
</evidence>
<keyword evidence="8" id="KW-0460">Magnesium</keyword>
<evidence type="ECO:0000313" key="17">
    <source>
        <dbReference type="Proteomes" id="UP000297739"/>
    </source>
</evidence>
<dbReference type="GO" id="GO:0046872">
    <property type="term" value="F:metal ion binding"/>
    <property type="evidence" value="ECO:0007669"/>
    <property type="project" value="UniProtKB-KW"/>
</dbReference>
<dbReference type="PANTHER" id="PTHR21404:SF3">
    <property type="entry name" value="SMALL RNA 2'-O-METHYLTRANSFERASE"/>
    <property type="match status" value="1"/>
</dbReference>
<evidence type="ECO:0000256" key="3">
    <source>
        <dbReference type="ARBA" id="ARBA00021330"/>
    </source>
</evidence>
<keyword evidence="17" id="KW-1185">Reference proteome</keyword>
<dbReference type="GO" id="GO:0003723">
    <property type="term" value="F:RNA binding"/>
    <property type="evidence" value="ECO:0007669"/>
    <property type="project" value="UniProtKB-KW"/>
</dbReference>
<dbReference type="InterPro" id="IPR038546">
    <property type="entry name" value="Hen1_N_sf"/>
</dbReference>
<evidence type="ECO:0000256" key="9">
    <source>
        <dbReference type="ARBA" id="ARBA00022884"/>
    </source>
</evidence>
<dbReference type="Gene3D" id="3.40.50.150">
    <property type="entry name" value="Vaccinia Virus protein VP39"/>
    <property type="match status" value="1"/>
</dbReference>
<organism evidence="16 17">
    <name type="scientific">Hymenobacter elongatus</name>
    <dbReference type="NCBI Taxonomy" id="877208"/>
    <lineage>
        <taxon>Bacteria</taxon>
        <taxon>Pseudomonadati</taxon>
        <taxon>Bacteroidota</taxon>
        <taxon>Cytophagia</taxon>
        <taxon>Cytophagales</taxon>
        <taxon>Hymenobacteraceae</taxon>
        <taxon>Hymenobacter</taxon>
    </lineage>
</organism>
<dbReference type="GO" id="GO:0090486">
    <property type="term" value="F:small RNA 2'-O-methyltransferase activity"/>
    <property type="evidence" value="ECO:0007669"/>
    <property type="project" value="UniProtKB-EC"/>
</dbReference>
<evidence type="ECO:0000256" key="6">
    <source>
        <dbReference type="ARBA" id="ARBA00022691"/>
    </source>
</evidence>
<evidence type="ECO:0000256" key="12">
    <source>
        <dbReference type="ARBA" id="ARBA00048418"/>
    </source>
</evidence>
<comment type="cofactor">
    <cofactor evidence="1">
        <name>Mg(2+)</name>
        <dbReference type="ChEBI" id="CHEBI:18420"/>
    </cofactor>
</comment>
<protein>
    <recommendedName>
        <fullName evidence="3">Small RNA 2'-O-methyltransferase</fullName>
        <ecNumber evidence="11">2.1.1.386</ecNumber>
    </recommendedName>
</protein>
<dbReference type="Proteomes" id="UP000297739">
    <property type="component" value="Unassembled WGS sequence"/>
</dbReference>
<proteinExistence type="inferred from homology"/>
<comment type="caution">
    <text evidence="16">The sequence shown here is derived from an EMBL/GenBank/DDBJ whole genome shotgun (WGS) entry which is preliminary data.</text>
</comment>
<dbReference type="NCBIfam" id="TIGR04074">
    <property type="entry name" value="bacter_Hen1"/>
    <property type="match status" value="1"/>
</dbReference>
<feature type="domain" description="Hen1 N-terminal" evidence="15">
    <location>
        <begin position="1"/>
        <end position="242"/>
    </location>
</feature>
<comment type="similarity">
    <text evidence="2">Belongs to the methyltransferase superfamily. HEN1 family.</text>
</comment>
<dbReference type="EMBL" id="SRLD01000011">
    <property type="protein sequence ID" value="TGE17401.1"/>
    <property type="molecule type" value="Genomic_DNA"/>
</dbReference>
<dbReference type="InterPro" id="IPR029063">
    <property type="entry name" value="SAM-dependent_MTases_sf"/>
</dbReference>
<sequence>MLLTLTTTYSPATDLGYLLHKNPARLQSVEVAGGQAHIFYPEATAERCTAALLLDLDPVGLVRGRGGASGEGFALEQYVNDRPYVASSFLSAALSKAFGTAMNGTCKDRPNLPEQALPLEVKVAVVSAPGPDWPRRLFEPLGYEVQIETTPLDPTMPEWGDSRYYTLHLRHAGLRLQDVLTHLYVLLPVLDNDKHYYIGENEAEKLLHKGGDWLPQHPERGFITRRYLRYLAAYVNPTLKRLLEDEEVEEPAVEAETADNSPPAAPVAADTVAADTVAADNQEPKLSLHDQRLQQVAHEIYQLGPKRVLDLGCGEGKLLRLLLQQPKIEFILGMDVSHQALSRAAQRLHLDEMPPRQRTRIELIQGSLLYKDDRLAGFDAAALVEVIEHLDENRLAALEEVVFGQARPAHVFVTTPNADYNQLFEKLNAGEFRHDDHRFEWTRAEFAAWAAGVAERHGYQVQIVGMGEEVEGVGAPSQMAVFEIRFN</sequence>
<evidence type="ECO:0000256" key="8">
    <source>
        <dbReference type="ARBA" id="ARBA00022842"/>
    </source>
</evidence>
<keyword evidence="5 16" id="KW-0808">Transferase</keyword>
<keyword evidence="6" id="KW-0949">S-adenosyl-L-methionine</keyword>
<evidence type="ECO:0000256" key="11">
    <source>
        <dbReference type="ARBA" id="ARBA00035025"/>
    </source>
</evidence>
<accession>A0A4Z0PNK0</accession>
<dbReference type="GO" id="GO:0031047">
    <property type="term" value="P:regulatory ncRNA-mediated gene silencing"/>
    <property type="evidence" value="ECO:0007669"/>
    <property type="project" value="UniProtKB-KW"/>
</dbReference>
<evidence type="ECO:0000256" key="13">
    <source>
        <dbReference type="SAM" id="MobiDB-lite"/>
    </source>
</evidence>
<dbReference type="CDD" id="cd02440">
    <property type="entry name" value="AdoMet_MTases"/>
    <property type="match status" value="1"/>
</dbReference>
<evidence type="ECO:0000256" key="1">
    <source>
        <dbReference type="ARBA" id="ARBA00001946"/>
    </source>
</evidence>
<dbReference type="Gene3D" id="3.30.1610.20">
    <property type="entry name" value="Hen1, N-terminal domain"/>
    <property type="match status" value="1"/>
</dbReference>
<feature type="compositionally biased region" description="Acidic residues" evidence="13">
    <location>
        <begin position="246"/>
        <end position="257"/>
    </location>
</feature>
<evidence type="ECO:0000256" key="5">
    <source>
        <dbReference type="ARBA" id="ARBA00022679"/>
    </source>
</evidence>
<evidence type="ECO:0000256" key="7">
    <source>
        <dbReference type="ARBA" id="ARBA00022723"/>
    </source>
</evidence>
<dbReference type="AlphaFoldDB" id="A0A4Z0PNK0"/>
<dbReference type="InterPro" id="IPR024026">
    <property type="entry name" value="3'-RNA_MeTfrase_Hen1_bac"/>
</dbReference>
<dbReference type="InterPro" id="IPR026610">
    <property type="entry name" value="Hen1"/>
</dbReference>
<keyword evidence="10" id="KW-0943">RNA-mediated gene silencing</keyword>
<dbReference type="InterPro" id="IPR013217">
    <property type="entry name" value="Methyltransf_12"/>
</dbReference>
<dbReference type="EC" id="2.1.1.386" evidence="11"/>
<keyword evidence="4 16" id="KW-0489">Methyltransferase</keyword>
<dbReference type="OrthoDB" id="626362at2"/>
<keyword evidence="9" id="KW-0694">RNA-binding</keyword>
<evidence type="ECO:0000256" key="4">
    <source>
        <dbReference type="ARBA" id="ARBA00022603"/>
    </source>
</evidence>
<dbReference type="RefSeq" id="WP_135497105.1">
    <property type="nucleotide sequence ID" value="NZ_SRLD01000011.1"/>
</dbReference>
<evidence type="ECO:0000256" key="2">
    <source>
        <dbReference type="ARBA" id="ARBA00009026"/>
    </source>
</evidence>